<evidence type="ECO:0000256" key="6">
    <source>
        <dbReference type="ARBA" id="ARBA00012865"/>
    </source>
</evidence>
<evidence type="ECO:0000259" key="13">
    <source>
        <dbReference type="SMART" id="SM00849"/>
    </source>
</evidence>
<comment type="catalytic activity">
    <reaction evidence="1">
        <text>a beta-lactam + H2O = a substituted beta-amino acid</text>
        <dbReference type="Rhea" id="RHEA:20401"/>
        <dbReference type="ChEBI" id="CHEBI:15377"/>
        <dbReference type="ChEBI" id="CHEBI:35627"/>
        <dbReference type="ChEBI" id="CHEBI:140347"/>
        <dbReference type="EC" id="3.5.2.6"/>
    </reaction>
</comment>
<evidence type="ECO:0000256" key="9">
    <source>
        <dbReference type="ARBA" id="ARBA00022764"/>
    </source>
</evidence>
<evidence type="ECO:0000256" key="1">
    <source>
        <dbReference type="ARBA" id="ARBA00001526"/>
    </source>
</evidence>
<dbReference type="CDD" id="cd16302">
    <property type="entry name" value="CcrA-like_MBL-B1"/>
    <property type="match status" value="1"/>
</dbReference>
<dbReference type="NCBIfam" id="NF033088">
    <property type="entry name" value="bla_subclass_B1"/>
    <property type="match status" value="1"/>
</dbReference>
<evidence type="ECO:0000313" key="15">
    <source>
        <dbReference type="Proteomes" id="UP001500469"/>
    </source>
</evidence>
<evidence type="ECO:0000256" key="3">
    <source>
        <dbReference type="ARBA" id="ARBA00004418"/>
    </source>
</evidence>
<accession>A0ABN1N2I2</accession>
<protein>
    <recommendedName>
        <fullName evidence="6">beta-lactamase</fullName>
        <ecNumber evidence="6">3.5.2.6</ecNumber>
    </recommendedName>
</protein>
<evidence type="ECO:0000313" key="14">
    <source>
        <dbReference type="EMBL" id="GAA0879853.1"/>
    </source>
</evidence>
<dbReference type="EC" id="3.5.2.6" evidence="6"/>
<evidence type="ECO:0000256" key="4">
    <source>
        <dbReference type="ARBA" id="ARBA00005250"/>
    </source>
</evidence>
<dbReference type="Pfam" id="PF00753">
    <property type="entry name" value="Lactamase_B"/>
    <property type="match status" value="1"/>
</dbReference>
<keyword evidence="10" id="KW-0378">Hydrolase</keyword>
<dbReference type="PANTHER" id="PTHR42951:SF4">
    <property type="entry name" value="ACYL-COENZYME A THIOESTERASE MBLAC2"/>
    <property type="match status" value="1"/>
</dbReference>
<keyword evidence="15" id="KW-1185">Reference proteome</keyword>
<comment type="subcellular location">
    <subcellularLocation>
        <location evidence="3">Periplasm</location>
    </subcellularLocation>
</comment>
<keyword evidence="7" id="KW-0479">Metal-binding</keyword>
<comment type="similarity">
    <text evidence="4">Belongs to the metallo-beta-lactamase superfamily. Class-B beta-lactamase family.</text>
</comment>
<dbReference type="InterPro" id="IPR058199">
    <property type="entry name" value="BlaB//VIM/IMP-1"/>
</dbReference>
<comment type="subunit">
    <text evidence="5">Monomer.</text>
</comment>
<dbReference type="InterPro" id="IPR036866">
    <property type="entry name" value="RibonucZ/Hydroxyglut_hydro"/>
</dbReference>
<evidence type="ECO:0000256" key="12">
    <source>
        <dbReference type="ARBA" id="ARBA00023251"/>
    </source>
</evidence>
<gene>
    <name evidence="14" type="primary">bla2</name>
    <name evidence="14" type="ORF">GCM10009119_28220</name>
</gene>
<evidence type="ECO:0000256" key="8">
    <source>
        <dbReference type="ARBA" id="ARBA00022729"/>
    </source>
</evidence>
<dbReference type="SMART" id="SM00849">
    <property type="entry name" value="Lactamase_B"/>
    <property type="match status" value="1"/>
</dbReference>
<evidence type="ECO:0000256" key="11">
    <source>
        <dbReference type="ARBA" id="ARBA00022833"/>
    </source>
</evidence>
<dbReference type="PANTHER" id="PTHR42951">
    <property type="entry name" value="METALLO-BETA-LACTAMASE DOMAIN-CONTAINING"/>
    <property type="match status" value="1"/>
</dbReference>
<dbReference type="RefSeq" id="WP_343852684.1">
    <property type="nucleotide sequence ID" value="NZ_BAAAFI010000035.1"/>
</dbReference>
<dbReference type="Proteomes" id="UP001500469">
    <property type="component" value="Unassembled WGS sequence"/>
</dbReference>
<evidence type="ECO:0000256" key="2">
    <source>
        <dbReference type="ARBA" id="ARBA00001947"/>
    </source>
</evidence>
<dbReference type="Gene3D" id="3.60.15.10">
    <property type="entry name" value="Ribonuclease Z/Hydroxyacylglutathione hydrolase-like"/>
    <property type="match status" value="1"/>
</dbReference>
<dbReference type="EMBL" id="BAAAFI010000035">
    <property type="protein sequence ID" value="GAA0879853.1"/>
    <property type="molecule type" value="Genomic_DNA"/>
</dbReference>
<evidence type="ECO:0000256" key="10">
    <source>
        <dbReference type="ARBA" id="ARBA00022801"/>
    </source>
</evidence>
<evidence type="ECO:0000256" key="7">
    <source>
        <dbReference type="ARBA" id="ARBA00022723"/>
    </source>
</evidence>
<sequence length="246" mass="27049">MKRCFSITILLLLFAFKYLSAQDLKVLYESNTLKIEQISPNTFVHVSYLSTEDFGKVACNGMIVVNGREAIVFDSPTDAEGSEELITWLEQERKVKVTGVVATHFHDDCVGGLDGFHSKGIPSYSSLKTIELAKAEGNLIPQNGFKKKLVLKVGSLTVVNRFLGEGHTRDNIVSYVSADRVLFGGCLIKELNAGVGYLGDANTSAWSETVEKVKTSFPEVRTVIPGHGKIGDIALLDYTIKLFRIK</sequence>
<evidence type="ECO:0000256" key="5">
    <source>
        <dbReference type="ARBA" id="ARBA00011245"/>
    </source>
</evidence>
<feature type="domain" description="Metallo-beta-lactamase" evidence="13">
    <location>
        <begin position="58"/>
        <end position="227"/>
    </location>
</feature>
<name>A0ABN1N2I2_9BACT</name>
<reference evidence="14 15" key="1">
    <citation type="journal article" date="2019" name="Int. J. Syst. Evol. Microbiol.">
        <title>The Global Catalogue of Microorganisms (GCM) 10K type strain sequencing project: providing services to taxonomists for standard genome sequencing and annotation.</title>
        <authorList>
            <consortium name="The Broad Institute Genomics Platform"/>
            <consortium name="The Broad Institute Genome Sequencing Center for Infectious Disease"/>
            <person name="Wu L."/>
            <person name="Ma J."/>
        </authorList>
    </citation>
    <scope>NUCLEOTIDE SEQUENCE [LARGE SCALE GENOMIC DNA]</scope>
    <source>
        <strain evidence="14 15">JCM 16112</strain>
    </source>
</reference>
<organism evidence="14 15">
    <name type="scientific">Algoriphagus jejuensis</name>
    <dbReference type="NCBI Taxonomy" id="419934"/>
    <lineage>
        <taxon>Bacteria</taxon>
        <taxon>Pseudomonadati</taxon>
        <taxon>Bacteroidota</taxon>
        <taxon>Cytophagia</taxon>
        <taxon>Cytophagales</taxon>
        <taxon>Cyclobacteriaceae</taxon>
        <taxon>Algoriphagus</taxon>
    </lineage>
</organism>
<keyword evidence="9" id="KW-0574">Periplasm</keyword>
<keyword evidence="8" id="KW-0732">Signal</keyword>
<proteinExistence type="inferred from homology"/>
<dbReference type="SUPFAM" id="SSF56281">
    <property type="entry name" value="Metallo-hydrolase/oxidoreductase"/>
    <property type="match status" value="1"/>
</dbReference>
<comment type="cofactor">
    <cofactor evidence="2">
        <name>Zn(2+)</name>
        <dbReference type="ChEBI" id="CHEBI:29105"/>
    </cofactor>
</comment>
<keyword evidence="12" id="KW-0046">Antibiotic resistance</keyword>
<keyword evidence="11" id="KW-0862">Zinc</keyword>
<comment type="caution">
    <text evidence="14">The sequence shown here is derived from an EMBL/GenBank/DDBJ whole genome shotgun (WGS) entry which is preliminary data.</text>
</comment>
<dbReference type="InterPro" id="IPR050855">
    <property type="entry name" value="NDM-1-like"/>
</dbReference>
<dbReference type="InterPro" id="IPR001279">
    <property type="entry name" value="Metallo-B-lactamas"/>
</dbReference>